<keyword evidence="2" id="KW-0732">Signal</keyword>
<proteinExistence type="predicted"/>
<dbReference type="AlphaFoldDB" id="A0A7S8IFY5"/>
<dbReference type="KEGG" id="pmet:G4Y79_06830"/>
<dbReference type="RefSeq" id="WP_195172151.1">
    <property type="nucleotide sequence ID" value="NZ_CP062983.1"/>
</dbReference>
<dbReference type="EMBL" id="CP062983">
    <property type="protein sequence ID" value="QPC84087.1"/>
    <property type="molecule type" value="Genomic_DNA"/>
</dbReference>
<name>A0A7S8IFY5_9CHLR</name>
<evidence type="ECO:0000313" key="3">
    <source>
        <dbReference type="EMBL" id="QPC84087.1"/>
    </source>
</evidence>
<keyword evidence="4" id="KW-1185">Reference proteome</keyword>
<gene>
    <name evidence="3" type="ORF">G4Y79_06830</name>
</gene>
<reference evidence="3 4" key="1">
    <citation type="submission" date="2020-02" db="EMBL/GenBank/DDBJ databases">
        <authorList>
            <person name="Zheng R.K."/>
            <person name="Sun C.M."/>
        </authorList>
    </citation>
    <scope>NUCLEOTIDE SEQUENCE [LARGE SCALE GENOMIC DNA]</scope>
    <source>
        <strain evidence="4">rifampicinis</strain>
    </source>
</reference>
<feature type="region of interest" description="Disordered" evidence="1">
    <location>
        <begin position="260"/>
        <end position="280"/>
    </location>
</feature>
<sequence length="635" mass="71642">MFSRRLRYLFTVLISVVLALTAQPTFAQDASYPGKPSWWESSIRLIGSKPDHRQRLWFTASQAGNYRIKIWWGQDIDPDGTRSFDCGTGECQTGETGHVTLNGTTPDAAIYSIADGRRGWYLGYTEIEKTLAVGDAIYAIYGSMEYSINVYVEVQLIPPEATPAPPIMPSFSCVMPNTVGLEWGYYYLHEVKPQNRIVHVKHEGIVISPLAYAQDWENDGLPHPILDEEGHILMTFTITYHYDEQGSIGYVECALPQPELSQRGPQVSPSQTQSPQPMSTFTATSLPVVSTPVVQQPYSCSSQETIVSTAYDPQLYDVMAKSTDDEPQKMWELVRYDVIDEDGEQVVVLSDILTEGARYDDVYFREVVSLEPTQNCIIATIATPIETRTSEETAPRKVYFMDYGGYLLSTLEGEQYDYVHVEWTANYTVIAVRREQQPDGTWSDPRAYLTDRTGSFWVPLGEGTSHQSLINSRTGEPIIAYTTLHHTLAFMTLRYHEVDHTWDTGLASDRAEWIPDGSGIFIKTQDTYHMLVFDNTPDTLYTETFEAIDLAIDPDNDGDAIVSTPTMQTSSEPIPELNRLELEVDPVALPINSDWVDPQHGIYEANPVPIFNFLNALRIANQADEIKYARFKMDR</sequence>
<protein>
    <submittedName>
        <fullName evidence="3">Uncharacterized protein</fullName>
    </submittedName>
</protein>
<feature type="compositionally biased region" description="Low complexity" evidence="1">
    <location>
        <begin position="265"/>
        <end position="279"/>
    </location>
</feature>
<evidence type="ECO:0000256" key="2">
    <source>
        <dbReference type="SAM" id="SignalP"/>
    </source>
</evidence>
<feature type="chain" id="PRO_5032601542" evidence="2">
    <location>
        <begin position="28"/>
        <end position="635"/>
    </location>
</feature>
<evidence type="ECO:0000313" key="4">
    <source>
        <dbReference type="Proteomes" id="UP000594468"/>
    </source>
</evidence>
<evidence type="ECO:0000256" key="1">
    <source>
        <dbReference type="SAM" id="MobiDB-lite"/>
    </source>
</evidence>
<organism evidence="3 4">
    <name type="scientific">Phototrophicus methaneseepsis</name>
    <dbReference type="NCBI Taxonomy" id="2710758"/>
    <lineage>
        <taxon>Bacteria</taxon>
        <taxon>Bacillati</taxon>
        <taxon>Chloroflexota</taxon>
        <taxon>Candidatus Thermofontia</taxon>
        <taxon>Phototrophicales</taxon>
        <taxon>Phototrophicaceae</taxon>
        <taxon>Phototrophicus</taxon>
    </lineage>
</organism>
<accession>A0A7S8IFY5</accession>
<feature type="signal peptide" evidence="2">
    <location>
        <begin position="1"/>
        <end position="27"/>
    </location>
</feature>
<dbReference type="Proteomes" id="UP000594468">
    <property type="component" value="Chromosome"/>
</dbReference>